<dbReference type="OrthoDB" id="1741334at2759"/>
<proteinExistence type="predicted"/>
<dbReference type="AlphaFoldDB" id="A0A835RI66"/>
<evidence type="ECO:0000313" key="2">
    <source>
        <dbReference type="Proteomes" id="UP000636800"/>
    </source>
</evidence>
<organism evidence="1 2">
    <name type="scientific">Vanilla planifolia</name>
    <name type="common">Vanilla</name>
    <dbReference type="NCBI Taxonomy" id="51239"/>
    <lineage>
        <taxon>Eukaryota</taxon>
        <taxon>Viridiplantae</taxon>
        <taxon>Streptophyta</taxon>
        <taxon>Embryophyta</taxon>
        <taxon>Tracheophyta</taxon>
        <taxon>Spermatophyta</taxon>
        <taxon>Magnoliopsida</taxon>
        <taxon>Liliopsida</taxon>
        <taxon>Asparagales</taxon>
        <taxon>Orchidaceae</taxon>
        <taxon>Vanilloideae</taxon>
        <taxon>Vanilleae</taxon>
        <taxon>Vanilla</taxon>
    </lineage>
</organism>
<name>A0A835RI66_VANPL</name>
<keyword evidence="2" id="KW-1185">Reference proteome</keyword>
<protein>
    <submittedName>
        <fullName evidence="1">Uncharacterized protein</fullName>
    </submittedName>
</protein>
<accession>A0A835RI66</accession>
<dbReference type="EMBL" id="JADCNL010000002">
    <property type="protein sequence ID" value="KAG0492755.1"/>
    <property type="molecule type" value="Genomic_DNA"/>
</dbReference>
<reference evidence="1 2" key="1">
    <citation type="journal article" date="2020" name="Nat. Food">
        <title>A phased Vanilla planifolia genome enables genetic improvement of flavour and production.</title>
        <authorList>
            <person name="Hasing T."/>
            <person name="Tang H."/>
            <person name="Brym M."/>
            <person name="Khazi F."/>
            <person name="Huang T."/>
            <person name="Chambers A.H."/>
        </authorList>
    </citation>
    <scope>NUCLEOTIDE SEQUENCE [LARGE SCALE GENOMIC DNA]</scope>
    <source>
        <tissue evidence="1">Leaf</tissue>
    </source>
</reference>
<comment type="caution">
    <text evidence="1">The sequence shown here is derived from an EMBL/GenBank/DDBJ whole genome shotgun (WGS) entry which is preliminary data.</text>
</comment>
<sequence>MPTIASCVPTSLYRILDSCHVSHPSGGSFRVRQRWVRPLFCRRFLRYFKGVQERGGAELAGTAQGRIFTQYLIEKNVFVGSCLPTTRTREPISGEDE</sequence>
<gene>
    <name evidence="1" type="ORF">HPP92_006153</name>
</gene>
<evidence type="ECO:0000313" key="1">
    <source>
        <dbReference type="EMBL" id="KAG0492755.1"/>
    </source>
</evidence>
<dbReference type="Proteomes" id="UP000636800">
    <property type="component" value="Chromosome 2"/>
</dbReference>